<proteinExistence type="predicted"/>
<dbReference type="RefSeq" id="WP_259092510.1">
    <property type="nucleotide sequence ID" value="NZ_CP130454.1"/>
</dbReference>
<keyword evidence="1" id="KW-0456">Lyase</keyword>
<comment type="caution">
    <text evidence="1">The sequence shown here is derived from an EMBL/GenBank/DDBJ whole genome shotgun (WGS) entry which is preliminary data.</text>
</comment>
<dbReference type="SUPFAM" id="SSF51621">
    <property type="entry name" value="Phosphoenolpyruvate/pyruvate domain"/>
    <property type="match status" value="1"/>
</dbReference>
<dbReference type="InterPro" id="IPR040442">
    <property type="entry name" value="Pyrv_kinase-like_dom_sf"/>
</dbReference>
<sequence length="295" mass="32468">MVGVKVTPQEKNSRLRKLLEQPGIIRSFGAHDVFTALLVERAGFETVFIGGFGTSASLLGLPDINFLTLSEMADAVRRMARRLTVPLIADGDTGHGDVHNVVRTVVEFESAGASGIILEDQVVPKRCGHFEGKQVIPAEEMVLKLKAAQKARTDKNFFIIARTDAREVYGLEEAIRRANMYGDVGADVVFIEAPMSVAELEEIAERVPYPKFVNMLTGGKTPILTAKELEQMGYKIVVYPIDTLLVTAKAVMELTKALMETGTTLAMRDRMVTFDELKEILGVDEWLGLRDALKA</sequence>
<dbReference type="Gene3D" id="3.20.20.60">
    <property type="entry name" value="Phosphoenolpyruvate-binding domains"/>
    <property type="match status" value="1"/>
</dbReference>
<protein>
    <submittedName>
        <fullName evidence="1">Methylisocitrate lyase</fullName>
        <ecNumber evidence="1">4.1.3.30</ecNumber>
    </submittedName>
</protein>
<dbReference type="PANTHER" id="PTHR42905">
    <property type="entry name" value="PHOSPHOENOLPYRUVATE CARBOXYLASE"/>
    <property type="match status" value="1"/>
</dbReference>
<reference evidence="1 2" key="1">
    <citation type="submission" date="2022-08" db="EMBL/GenBank/DDBJ databases">
        <title>Bacterial and archaeal communities from various locations to study Microbial Dark Matter (Phase II).</title>
        <authorList>
            <person name="Stepanauskas R."/>
        </authorList>
    </citation>
    <scope>NUCLEOTIDE SEQUENCE [LARGE SCALE GENOMIC DNA]</scope>
    <source>
        <strain evidence="1 2">PD1</strain>
    </source>
</reference>
<dbReference type="CDD" id="cd00377">
    <property type="entry name" value="ICL_PEPM"/>
    <property type="match status" value="1"/>
</dbReference>
<name>A0ABT2EK68_9BACT</name>
<organism evidence="1 2">
    <name type="scientific">Candidatus Fervidibacter sacchari</name>
    <dbReference type="NCBI Taxonomy" id="1448929"/>
    <lineage>
        <taxon>Bacteria</taxon>
        <taxon>Candidatus Fervidibacterota</taxon>
        <taxon>Candidatus Fervidibacter</taxon>
    </lineage>
</organism>
<dbReference type="GO" id="GO:0046421">
    <property type="term" value="F:methylisocitrate lyase activity"/>
    <property type="evidence" value="ECO:0007669"/>
    <property type="project" value="UniProtKB-EC"/>
</dbReference>
<dbReference type="EMBL" id="JANUCP010000001">
    <property type="protein sequence ID" value="MCS3917861.1"/>
    <property type="molecule type" value="Genomic_DNA"/>
</dbReference>
<dbReference type="InterPro" id="IPR015813">
    <property type="entry name" value="Pyrv/PenolPyrv_kinase-like_dom"/>
</dbReference>
<evidence type="ECO:0000313" key="1">
    <source>
        <dbReference type="EMBL" id="MCS3917861.1"/>
    </source>
</evidence>
<keyword evidence="2" id="KW-1185">Reference proteome</keyword>
<dbReference type="PANTHER" id="PTHR42905:SF5">
    <property type="entry name" value="CARBOXYVINYL-CARBOXYPHOSPHONATE PHOSPHORYLMUTASE, CHLOROPLASTIC"/>
    <property type="match status" value="1"/>
</dbReference>
<dbReference type="Proteomes" id="UP001204798">
    <property type="component" value="Unassembled WGS sequence"/>
</dbReference>
<gene>
    <name evidence="1" type="ORF">M2350_000258</name>
</gene>
<dbReference type="EC" id="4.1.3.30" evidence="1"/>
<accession>A0ABT2EK68</accession>
<dbReference type="Pfam" id="PF13714">
    <property type="entry name" value="PEP_mutase"/>
    <property type="match status" value="1"/>
</dbReference>
<dbReference type="InterPro" id="IPR039556">
    <property type="entry name" value="ICL/PEPM"/>
</dbReference>
<evidence type="ECO:0000313" key="2">
    <source>
        <dbReference type="Proteomes" id="UP001204798"/>
    </source>
</evidence>